<keyword evidence="7" id="KW-0456">Lyase</keyword>
<evidence type="ECO:0000313" key="12">
    <source>
        <dbReference type="Proteomes" id="UP000076842"/>
    </source>
</evidence>
<comment type="similarity">
    <text evidence="2">Belongs to the FPG family.</text>
</comment>
<dbReference type="GO" id="GO:0003684">
    <property type="term" value="F:damaged DNA binding"/>
    <property type="evidence" value="ECO:0007669"/>
    <property type="project" value="InterPro"/>
</dbReference>
<feature type="domain" description="Formamidopyrimidine-DNA glycosylase catalytic" evidence="10">
    <location>
        <begin position="2"/>
        <end position="154"/>
    </location>
</feature>
<dbReference type="SMART" id="SM01232">
    <property type="entry name" value="H2TH"/>
    <property type="match status" value="1"/>
</dbReference>
<dbReference type="AlphaFoldDB" id="A0A165F1Z1"/>
<evidence type="ECO:0000256" key="6">
    <source>
        <dbReference type="ARBA" id="ARBA00023204"/>
    </source>
</evidence>
<dbReference type="EMBL" id="KV423985">
    <property type="protein sequence ID" value="KZT56021.1"/>
    <property type="molecule type" value="Genomic_DNA"/>
</dbReference>
<dbReference type="GO" id="GO:0006284">
    <property type="term" value="P:base-excision repair"/>
    <property type="evidence" value="ECO:0007669"/>
    <property type="project" value="InterPro"/>
</dbReference>
<organism evidence="11 12">
    <name type="scientific">Calocera cornea HHB12733</name>
    <dbReference type="NCBI Taxonomy" id="1353952"/>
    <lineage>
        <taxon>Eukaryota</taxon>
        <taxon>Fungi</taxon>
        <taxon>Dikarya</taxon>
        <taxon>Basidiomycota</taxon>
        <taxon>Agaricomycotina</taxon>
        <taxon>Dacrymycetes</taxon>
        <taxon>Dacrymycetales</taxon>
        <taxon>Dacrymycetaceae</taxon>
        <taxon>Calocera</taxon>
    </lineage>
</organism>
<evidence type="ECO:0000313" key="11">
    <source>
        <dbReference type="EMBL" id="KZT56021.1"/>
    </source>
</evidence>
<evidence type="ECO:0000256" key="9">
    <source>
        <dbReference type="ARBA" id="ARBA00023295"/>
    </source>
</evidence>
<dbReference type="SMART" id="SM00898">
    <property type="entry name" value="Fapy_DNA_glyco"/>
    <property type="match status" value="1"/>
</dbReference>
<comment type="catalytic activity">
    <reaction evidence="1">
        <text>Hydrolysis of DNA containing ring-opened 7-methylguanine residues, releasing 2,6-diamino-4-hydroxy-5-(N-methyl)formamidopyrimidine.</text>
        <dbReference type="EC" id="3.2.2.23"/>
    </reaction>
</comment>
<keyword evidence="9" id="KW-0326">Glycosidase</keyword>
<dbReference type="GO" id="GO:0005634">
    <property type="term" value="C:nucleus"/>
    <property type="evidence" value="ECO:0007669"/>
    <property type="project" value="TreeGrafter"/>
</dbReference>
<dbReference type="PROSITE" id="PS51068">
    <property type="entry name" value="FPG_CAT"/>
    <property type="match status" value="1"/>
</dbReference>
<evidence type="ECO:0000256" key="5">
    <source>
        <dbReference type="ARBA" id="ARBA00023125"/>
    </source>
</evidence>
<evidence type="ECO:0000256" key="7">
    <source>
        <dbReference type="ARBA" id="ARBA00023239"/>
    </source>
</evidence>
<evidence type="ECO:0000256" key="1">
    <source>
        <dbReference type="ARBA" id="ARBA00001668"/>
    </source>
</evidence>
<keyword evidence="4" id="KW-0378">Hydrolase</keyword>
<name>A0A165F1Z1_9BASI</name>
<dbReference type="Pfam" id="PF06831">
    <property type="entry name" value="H2TH"/>
    <property type="match status" value="1"/>
</dbReference>
<evidence type="ECO:0000259" key="10">
    <source>
        <dbReference type="PROSITE" id="PS51068"/>
    </source>
</evidence>
<keyword evidence="3" id="KW-0227">DNA damage</keyword>
<dbReference type="InterPro" id="IPR015886">
    <property type="entry name" value="H2TH_FPG"/>
</dbReference>
<dbReference type="PANTHER" id="PTHR22993:SF9">
    <property type="entry name" value="FORMAMIDOPYRIMIDINE-DNA GLYCOSYLASE"/>
    <property type="match status" value="1"/>
</dbReference>
<evidence type="ECO:0000256" key="8">
    <source>
        <dbReference type="ARBA" id="ARBA00023268"/>
    </source>
</evidence>
<reference evidence="11 12" key="1">
    <citation type="journal article" date="2016" name="Mol. Biol. Evol.">
        <title>Comparative Genomics of Early-Diverging Mushroom-Forming Fungi Provides Insights into the Origins of Lignocellulose Decay Capabilities.</title>
        <authorList>
            <person name="Nagy L.G."/>
            <person name="Riley R."/>
            <person name="Tritt A."/>
            <person name="Adam C."/>
            <person name="Daum C."/>
            <person name="Floudas D."/>
            <person name="Sun H."/>
            <person name="Yadav J.S."/>
            <person name="Pangilinan J."/>
            <person name="Larsson K.H."/>
            <person name="Matsuura K."/>
            <person name="Barry K."/>
            <person name="Labutti K."/>
            <person name="Kuo R."/>
            <person name="Ohm R.A."/>
            <person name="Bhattacharya S.S."/>
            <person name="Shirouzu T."/>
            <person name="Yoshinaga Y."/>
            <person name="Martin F.M."/>
            <person name="Grigoriev I.V."/>
            <person name="Hibbett D.S."/>
        </authorList>
    </citation>
    <scope>NUCLEOTIDE SEQUENCE [LARGE SCALE GENOMIC DNA]</scope>
    <source>
        <strain evidence="11 12">HHB12733</strain>
    </source>
</reference>
<dbReference type="InParanoid" id="A0A165F1Z1"/>
<dbReference type="GO" id="GO:0016829">
    <property type="term" value="F:lyase activity"/>
    <property type="evidence" value="ECO:0007669"/>
    <property type="project" value="UniProtKB-KW"/>
</dbReference>
<keyword evidence="12" id="KW-1185">Reference proteome</keyword>
<dbReference type="GO" id="GO:0008270">
    <property type="term" value="F:zinc ion binding"/>
    <property type="evidence" value="ECO:0007669"/>
    <property type="project" value="InterPro"/>
</dbReference>
<dbReference type="Gene3D" id="3.20.190.10">
    <property type="entry name" value="MutM-like, N-terminal"/>
    <property type="match status" value="1"/>
</dbReference>
<dbReference type="InterPro" id="IPR010979">
    <property type="entry name" value="Ribosomal_uS13-like_H2TH"/>
</dbReference>
<keyword evidence="6" id="KW-0234">DNA repair</keyword>
<dbReference type="STRING" id="1353952.A0A165F1Z1"/>
<dbReference type="SUPFAM" id="SSF46946">
    <property type="entry name" value="S13-like H2TH domain"/>
    <property type="match status" value="1"/>
</dbReference>
<dbReference type="Proteomes" id="UP000076842">
    <property type="component" value="Unassembled WGS sequence"/>
</dbReference>
<accession>A0A165F1Z1</accession>
<proteinExistence type="inferred from homology"/>
<dbReference type="InterPro" id="IPR035937">
    <property type="entry name" value="FPG_N"/>
</dbReference>
<dbReference type="InterPro" id="IPR012319">
    <property type="entry name" value="FPG_cat"/>
</dbReference>
<dbReference type="FunFam" id="1.10.8.50:FF:000009">
    <property type="entry name" value="Formamidopyrimidine-DNA glycosylase"/>
    <property type="match status" value="1"/>
</dbReference>
<protein>
    <recommendedName>
        <fullName evidence="10">Formamidopyrimidine-DNA glycosylase catalytic domain-containing protein</fullName>
    </recommendedName>
</protein>
<dbReference type="OrthoDB" id="444592at2759"/>
<evidence type="ECO:0000256" key="3">
    <source>
        <dbReference type="ARBA" id="ARBA00022763"/>
    </source>
</evidence>
<dbReference type="Gene3D" id="1.10.8.50">
    <property type="match status" value="1"/>
</dbReference>
<dbReference type="GO" id="GO:0008534">
    <property type="term" value="F:oxidized purine nucleobase lesion DNA N-glycosylase activity"/>
    <property type="evidence" value="ECO:0007669"/>
    <property type="project" value="UniProtKB-EC"/>
</dbReference>
<evidence type="ECO:0000256" key="4">
    <source>
        <dbReference type="ARBA" id="ARBA00022801"/>
    </source>
</evidence>
<keyword evidence="5" id="KW-0238">DNA-binding</keyword>
<dbReference type="Pfam" id="PF01149">
    <property type="entry name" value="Fapy_DNA_glyco"/>
    <property type="match status" value="1"/>
</dbReference>
<sequence length="315" mass="35317">MPELPEAERACRLLRESIVGGTIRAVDTVEDTIVYDGVEHGEFAQELKGRQVLAVHRHGKLFWLELSSPPTNSTKSAGTGARHPLFHLGMTGMIQLRGGEPTWYRVRPKDMASWPPRFWKFVMHITPPQDPKDLQETDRGEEIQFAYLDARRLGRIRLRLTPRLSPPVSLLGFDPLLSPLPLSTFSALLLRRQMPIKALLLDQSFSAGVGNWVADEVLFQARVHPERRASGLGEEEVRRVWEKVGEVCRTAVGVNADSSQFPRDWLFRHRWGKGRKSSSPSSSSPLLLPDGTPATIKFITVGGRTSAYVAEVQKL</sequence>
<gene>
    <name evidence="11" type="ORF">CALCODRAFT_406965</name>
</gene>
<keyword evidence="8" id="KW-0511">Multifunctional enzyme</keyword>
<dbReference type="GO" id="GO:0003906">
    <property type="term" value="F:DNA-(apurinic or apyrimidinic site) endonuclease activity"/>
    <property type="evidence" value="ECO:0007669"/>
    <property type="project" value="InterPro"/>
</dbReference>
<evidence type="ECO:0000256" key="2">
    <source>
        <dbReference type="ARBA" id="ARBA00009409"/>
    </source>
</evidence>
<dbReference type="PANTHER" id="PTHR22993">
    <property type="entry name" value="FORMAMIDOPYRIMIDINE-DNA GLYCOSYLASE"/>
    <property type="match status" value="1"/>
</dbReference>
<dbReference type="SUPFAM" id="SSF81624">
    <property type="entry name" value="N-terminal domain of MutM-like DNA repair proteins"/>
    <property type="match status" value="1"/>
</dbReference>
<feature type="non-terminal residue" evidence="11">
    <location>
        <position position="315"/>
    </location>
</feature>